<dbReference type="PRINTS" id="PR00154">
    <property type="entry name" value="AMPBINDING"/>
</dbReference>
<keyword evidence="1" id="KW-0596">Phosphopantetheine</keyword>
<feature type="domain" description="Carrier" evidence="4">
    <location>
        <begin position="514"/>
        <end position="591"/>
    </location>
</feature>
<dbReference type="Pfam" id="PF00550">
    <property type="entry name" value="PP-binding"/>
    <property type="match status" value="1"/>
</dbReference>
<evidence type="ECO:0000259" key="4">
    <source>
        <dbReference type="PROSITE" id="PS50075"/>
    </source>
</evidence>
<dbReference type="InterPro" id="IPR006162">
    <property type="entry name" value="Ppantetheine_attach_site"/>
</dbReference>
<feature type="transmembrane region" description="Helical" evidence="3">
    <location>
        <begin position="1141"/>
        <end position="1166"/>
    </location>
</feature>
<dbReference type="PANTHER" id="PTHR45527">
    <property type="entry name" value="NONRIBOSOMAL PEPTIDE SYNTHETASE"/>
    <property type="match status" value="1"/>
</dbReference>
<dbReference type="InterPro" id="IPR011004">
    <property type="entry name" value="Trimer_LpxA-like_sf"/>
</dbReference>
<dbReference type="InterPro" id="IPR042099">
    <property type="entry name" value="ANL_N_sf"/>
</dbReference>
<feature type="transmembrane region" description="Helical" evidence="3">
    <location>
        <begin position="903"/>
        <end position="925"/>
    </location>
</feature>
<evidence type="ECO:0000313" key="6">
    <source>
        <dbReference type="Proteomes" id="UP000252182"/>
    </source>
</evidence>
<dbReference type="Pfam" id="PF00501">
    <property type="entry name" value="AMP-binding"/>
    <property type="match status" value="1"/>
</dbReference>
<dbReference type="OrthoDB" id="6297021at2"/>
<evidence type="ECO:0000256" key="3">
    <source>
        <dbReference type="SAM" id="Phobius"/>
    </source>
</evidence>
<gene>
    <name evidence="5" type="primary">dhbF_2</name>
    <name evidence="5" type="ORF">DTO96_102307</name>
</gene>
<dbReference type="Pfam" id="PF13193">
    <property type="entry name" value="AMP-binding_C"/>
    <property type="match status" value="1"/>
</dbReference>
<evidence type="ECO:0000313" key="5">
    <source>
        <dbReference type="EMBL" id="AXF86552.1"/>
    </source>
</evidence>
<feature type="transmembrane region" description="Helical" evidence="3">
    <location>
        <begin position="652"/>
        <end position="676"/>
    </location>
</feature>
<sequence>MILRGDSRPDLLRHEVLADLLQHTAHTLPEQIALIDGHDDSDMTYFELNRRADVVAHHLIERGVKVGDMIGLWLPRGMDLLVMQAGIAKAGAAWLPFDADVPVERIAVCLEDASAVGLITADEWLTQLSHLTQAVWTADALSMPIVGDLKSQRAAPSDPAYVIYTSGSTGKPKGIMINQGSICHFLRSENSVLNIHMSDRVYQGFSVAFDMSFEEIWISYLVGATLWLAPKDVVSDPDAIVNALEVNEISVLHAVPTLLALLPRDVADLRLINLGGEMCPDSVVERWATPYRQLFNTYGPTEATVSASLAELKRGQPVTIGEPLPNYGLLVVSEALDMLPVGEVGELCITGVGVAIGYLGRDDLTAEKFVPNPYAQNELESRLYRTGDLARIDEHGQIHCLGRSDDQVKIRGFRVELGEIEAALCEQSDIGTAAVIVKNDTGVDQLIAFVVMDATASLDTPTVRGALQKQMPAYMIPAQIIALDEMPRLLSGKIDRKALHVIETLPSNAQDSDTPHSAVEIALFDALKQAFPNQVIQFQSDFFCDLGGHSLLAARVVSNLRHTVGLENLSVQVIYQQRTVAAIAQALSVQAAQIQTVAEPLVPPSASTLRRRVMCGVAQALTLPPLICLRMAQWLMPFFTYHYLTGDEDDSLTFAVLASLGVFLLTHIVTFLLVIVSKRVVFHRVKAGSYRLWGTTYYRWWLFERLSEVPAMYLLASSSLYNLFLRALGATIGRDVMIGSVTVRVPHLCSIGAYADIGNGVNIENAHIEGENLILGEVRIGARAFVGSYGVLQSDTVIEDDGYLEGLSALNTGKIIPANQLWSGSPAEHVGERPKHHHAPRPAVSSLRLRLEPLYYFVGACLIAALFFIPVFPSFILIDYADENWFHLTNGDYHFLISAMLKYFLLGLPASLVLIVVMMLIAALLRRILMPKRMVADTHPVHSNLYYRKWLTNQIQEASLNVLHGLYATVYSASWFRLLGARIGRDAEISTAMGIVPDMLTLGDDSFIADGVMLGDEHIEGGWLTLRPTMIGNRSFIGNGAYVPDGRIVPDDVLIGVQTRCPPNAQLAQGQTWIGLPPMILPMREKAIEFDDTLTFRPTIARRMARGLIEALRIVLPMSLVITTGYFTVLEVVPYTDDEQWFAAGLMLALCGIVFGVGSFVFVWLLKWALIGRYKPHAVPMWTMFVWLSEAVTNMYESIAVPSFMNFLRGTPMLPWAFRAMGVKIGRGVFMDTTDITEYDCVSIGDYSILNARCGPQTHLFEDRIMKIGRVDIGNHVTVLPRSTILYDTVIGDGVHIGVLSLILKGEQLPAQTRWVGTPAHND</sequence>
<dbReference type="GO" id="GO:0043041">
    <property type="term" value="P:amino acid activation for nonribosomal peptide biosynthetic process"/>
    <property type="evidence" value="ECO:0007669"/>
    <property type="project" value="TreeGrafter"/>
</dbReference>
<dbReference type="Gene3D" id="2.160.10.10">
    <property type="entry name" value="Hexapeptide repeat proteins"/>
    <property type="match status" value="3"/>
</dbReference>
<keyword evidence="6" id="KW-1185">Reference proteome</keyword>
<feature type="transmembrane region" description="Helical" evidence="3">
    <location>
        <begin position="854"/>
        <end position="878"/>
    </location>
</feature>
<dbReference type="InterPro" id="IPR020845">
    <property type="entry name" value="AMP-binding_CS"/>
</dbReference>
<dbReference type="InterPro" id="IPR012728">
    <property type="entry name" value="Pls/PosA_C"/>
</dbReference>
<dbReference type="InterPro" id="IPR025110">
    <property type="entry name" value="AMP-bd_C"/>
</dbReference>
<dbReference type="Gene3D" id="3.40.50.1820">
    <property type="entry name" value="alpha/beta hydrolase"/>
    <property type="match status" value="1"/>
</dbReference>
<dbReference type="EMBL" id="CP031124">
    <property type="protein sequence ID" value="AXF86552.1"/>
    <property type="molecule type" value="Genomic_DNA"/>
</dbReference>
<keyword evidence="3" id="KW-1133">Transmembrane helix</keyword>
<dbReference type="KEGG" id="hyf:DTO96_102307"/>
<keyword evidence="3" id="KW-0472">Membrane</keyword>
<dbReference type="Proteomes" id="UP000252182">
    <property type="component" value="Chromosome"/>
</dbReference>
<keyword evidence="2" id="KW-0597">Phosphoprotein</keyword>
<dbReference type="PROSITE" id="PS00455">
    <property type="entry name" value="AMP_BINDING"/>
    <property type="match status" value="1"/>
</dbReference>
<dbReference type="PROSITE" id="PS50075">
    <property type="entry name" value="CARRIER"/>
    <property type="match status" value="1"/>
</dbReference>
<dbReference type="InterPro" id="IPR000873">
    <property type="entry name" value="AMP-dep_synth/lig_dom"/>
</dbReference>
<dbReference type="SUPFAM" id="SSF56801">
    <property type="entry name" value="Acetyl-CoA synthetase-like"/>
    <property type="match status" value="1"/>
</dbReference>
<proteinExistence type="predicted"/>
<dbReference type="InterPro" id="IPR010071">
    <property type="entry name" value="AA_adenyl_dom"/>
</dbReference>
<feature type="transmembrane region" description="Helical" evidence="3">
    <location>
        <begin position="1111"/>
        <end position="1129"/>
    </location>
</feature>
<dbReference type="SUPFAM" id="SSF47336">
    <property type="entry name" value="ACP-like"/>
    <property type="match status" value="1"/>
</dbReference>
<dbReference type="CDD" id="cd05930">
    <property type="entry name" value="A_NRPS"/>
    <property type="match status" value="1"/>
</dbReference>
<dbReference type="SUPFAM" id="SSF51161">
    <property type="entry name" value="Trimeric LpxA-like enzymes"/>
    <property type="match status" value="3"/>
</dbReference>
<keyword evidence="3" id="KW-0812">Transmembrane</keyword>
<reference evidence="6" key="1">
    <citation type="submission" date="2018-07" db="EMBL/GenBank/DDBJ databases">
        <authorList>
            <person name="Kim H."/>
        </authorList>
    </citation>
    <scope>NUCLEOTIDE SEQUENCE [LARGE SCALE GENOMIC DNA]</scope>
    <source>
        <strain evidence="6">F02</strain>
    </source>
</reference>
<dbReference type="Gene3D" id="3.30.300.30">
    <property type="match status" value="1"/>
</dbReference>
<dbReference type="GO" id="GO:0005737">
    <property type="term" value="C:cytoplasm"/>
    <property type="evidence" value="ECO:0007669"/>
    <property type="project" value="TreeGrafter"/>
</dbReference>
<dbReference type="InterPro" id="IPR036736">
    <property type="entry name" value="ACP-like_sf"/>
</dbReference>
<evidence type="ECO:0000256" key="2">
    <source>
        <dbReference type="ARBA" id="ARBA00022553"/>
    </source>
</evidence>
<dbReference type="PANTHER" id="PTHR45527:SF1">
    <property type="entry name" value="FATTY ACID SYNTHASE"/>
    <property type="match status" value="1"/>
</dbReference>
<dbReference type="GO" id="GO:0044550">
    <property type="term" value="P:secondary metabolite biosynthetic process"/>
    <property type="evidence" value="ECO:0007669"/>
    <property type="project" value="TreeGrafter"/>
</dbReference>
<dbReference type="InterPro" id="IPR045851">
    <property type="entry name" value="AMP-bd_C_sf"/>
</dbReference>
<dbReference type="InterPro" id="IPR009081">
    <property type="entry name" value="PP-bd_ACP"/>
</dbReference>
<dbReference type="PROSITE" id="PS00012">
    <property type="entry name" value="PHOSPHOPANTETHEINE"/>
    <property type="match status" value="1"/>
</dbReference>
<organism evidence="5 6">
    <name type="scientific">Ephemeroptericola cinctiostellae</name>
    <dbReference type="NCBI Taxonomy" id="2268024"/>
    <lineage>
        <taxon>Bacteria</taxon>
        <taxon>Pseudomonadati</taxon>
        <taxon>Pseudomonadota</taxon>
        <taxon>Betaproteobacteria</taxon>
        <taxon>Burkholderiales</taxon>
        <taxon>Burkholderiaceae</taxon>
        <taxon>Ephemeroptericola</taxon>
    </lineage>
</organism>
<evidence type="ECO:0000256" key="1">
    <source>
        <dbReference type="ARBA" id="ARBA00022450"/>
    </source>
</evidence>
<protein>
    <submittedName>
        <fullName evidence="5">Dimodular nonribosomal peptide synthase</fullName>
    </submittedName>
</protein>
<accession>A0A345DDW4</accession>
<dbReference type="GO" id="GO:0031177">
    <property type="term" value="F:phosphopantetheine binding"/>
    <property type="evidence" value="ECO:0007669"/>
    <property type="project" value="TreeGrafter"/>
</dbReference>
<dbReference type="Gene3D" id="3.40.50.12780">
    <property type="entry name" value="N-terminal domain of ligase-like"/>
    <property type="match status" value="1"/>
</dbReference>
<name>A0A345DDW4_9BURK</name>
<dbReference type="RefSeq" id="WP_114563613.1">
    <property type="nucleotide sequence ID" value="NZ_CP031124.1"/>
</dbReference>
<dbReference type="NCBIfam" id="TIGR01733">
    <property type="entry name" value="AA-adenyl-dom"/>
    <property type="match status" value="1"/>
</dbReference>
<dbReference type="InterPro" id="IPR029058">
    <property type="entry name" value="AB_hydrolase_fold"/>
</dbReference>
<dbReference type="NCBIfam" id="TIGR02353">
    <property type="entry name" value="NRPS_term_dom"/>
    <property type="match status" value="1"/>
</dbReference>
<dbReference type="InterPro" id="IPR020459">
    <property type="entry name" value="AMP-binding"/>
</dbReference>